<dbReference type="RefSeq" id="WP_098502881.1">
    <property type="nucleotide sequence ID" value="NZ_PDJQ01000001.1"/>
</dbReference>
<evidence type="ECO:0000256" key="5">
    <source>
        <dbReference type="RuleBase" id="RU361157"/>
    </source>
</evidence>
<dbReference type="PANTHER" id="PTHR43229">
    <property type="entry name" value="NODULATION PROTEIN J"/>
    <property type="match status" value="1"/>
</dbReference>
<name>A0A2A9HBU2_TEPT2</name>
<evidence type="ECO:0000256" key="4">
    <source>
        <dbReference type="ARBA" id="ARBA00023136"/>
    </source>
</evidence>
<dbReference type="EMBL" id="PDJQ01000001">
    <property type="protein sequence ID" value="PFG73424.1"/>
    <property type="molecule type" value="Genomic_DNA"/>
</dbReference>
<feature type="transmembrane region" description="Helical" evidence="5">
    <location>
        <begin position="257"/>
        <end position="276"/>
    </location>
</feature>
<dbReference type="InterPro" id="IPR047817">
    <property type="entry name" value="ABC2_TM_bact-type"/>
</dbReference>
<feature type="transmembrane region" description="Helical" evidence="5">
    <location>
        <begin position="79"/>
        <end position="101"/>
    </location>
</feature>
<evidence type="ECO:0000256" key="3">
    <source>
        <dbReference type="ARBA" id="ARBA00022989"/>
    </source>
</evidence>
<reference evidence="7 8" key="1">
    <citation type="submission" date="2017-09" db="EMBL/GenBank/DDBJ databases">
        <title>Sequencing the genomes of two abundant thermophiles in Great Basin hot springs: Thermocrinis jamiesonii and novel Chloroflexi Thermoflexus hugenholtzii.</title>
        <authorList>
            <person name="Hedlund B."/>
        </authorList>
    </citation>
    <scope>NUCLEOTIDE SEQUENCE [LARGE SCALE GENOMIC DNA]</scope>
    <source>
        <strain evidence="7 8">G233</strain>
    </source>
</reference>
<dbReference type="PIRSF" id="PIRSF006648">
    <property type="entry name" value="DrrB"/>
    <property type="match status" value="1"/>
</dbReference>
<keyword evidence="3 5" id="KW-1133">Transmembrane helix</keyword>
<protein>
    <recommendedName>
        <fullName evidence="5">Transport permease protein</fullName>
    </recommendedName>
</protein>
<keyword evidence="8" id="KW-1185">Reference proteome</keyword>
<feature type="domain" description="ABC transmembrane type-2" evidence="6">
    <location>
        <begin position="39"/>
        <end position="279"/>
    </location>
</feature>
<evidence type="ECO:0000256" key="2">
    <source>
        <dbReference type="ARBA" id="ARBA00022692"/>
    </source>
</evidence>
<dbReference type="InterPro" id="IPR051784">
    <property type="entry name" value="Nod_factor_ABC_transporter"/>
</dbReference>
<evidence type="ECO:0000256" key="1">
    <source>
        <dbReference type="ARBA" id="ARBA00004141"/>
    </source>
</evidence>
<keyword evidence="5" id="KW-1003">Cell membrane</keyword>
<dbReference type="InterPro" id="IPR000412">
    <property type="entry name" value="ABC_2_transport"/>
</dbReference>
<evidence type="ECO:0000313" key="7">
    <source>
        <dbReference type="EMBL" id="PFG73424.1"/>
    </source>
</evidence>
<dbReference type="PROSITE" id="PS51012">
    <property type="entry name" value="ABC_TM2"/>
    <property type="match status" value="1"/>
</dbReference>
<dbReference type="Pfam" id="PF01061">
    <property type="entry name" value="ABC2_membrane"/>
    <property type="match status" value="1"/>
</dbReference>
<dbReference type="Proteomes" id="UP000223071">
    <property type="component" value="Unassembled WGS sequence"/>
</dbReference>
<proteinExistence type="inferred from homology"/>
<feature type="transmembrane region" description="Helical" evidence="5">
    <location>
        <begin position="41"/>
        <end position="59"/>
    </location>
</feature>
<keyword evidence="4 5" id="KW-0472">Membrane</keyword>
<dbReference type="AlphaFoldDB" id="A0A2A9HBU2"/>
<comment type="subcellular location">
    <subcellularLocation>
        <location evidence="5">Cell membrane</location>
        <topology evidence="5">Multi-pass membrane protein</topology>
    </subcellularLocation>
    <subcellularLocation>
        <location evidence="1">Membrane</location>
        <topology evidence="1">Multi-pass membrane protein</topology>
    </subcellularLocation>
</comment>
<keyword evidence="5" id="KW-0813">Transport</keyword>
<dbReference type="GO" id="GO:0140359">
    <property type="term" value="F:ABC-type transporter activity"/>
    <property type="evidence" value="ECO:0007669"/>
    <property type="project" value="InterPro"/>
</dbReference>
<comment type="similarity">
    <text evidence="5">Belongs to the ABC-2 integral membrane protein family.</text>
</comment>
<dbReference type="PANTHER" id="PTHR43229:SF2">
    <property type="entry name" value="NODULATION PROTEIN J"/>
    <property type="match status" value="1"/>
</dbReference>
<gene>
    <name evidence="7" type="ORF">A9A59_0620</name>
</gene>
<evidence type="ECO:0000313" key="8">
    <source>
        <dbReference type="Proteomes" id="UP000223071"/>
    </source>
</evidence>
<feature type="transmembrane region" description="Helical" evidence="5">
    <location>
        <begin position="192"/>
        <end position="211"/>
    </location>
</feature>
<sequence>MSGRTPGPRTFAPNSPARLARLGASRVGIELVGFFRSTDQVFFTFLLPVLFVVVFSTVFSGDLPGPPGRGTVPFAQYFVPGMIAAGVMSAGFAGLAIGIAIEQHDGLLRRLSATPLPRTAYFIGKVGLAITTAVLMVAIILAIGMTFYGVSPPRDAGRWAVFAAVLFLGVGSCSLLGIAYTRLIRSSTAAPAVVQPPYLVLQFISGVFIQYSSVPGWLQAVASVFPLKWMAQGFRYVFLPEWVAAVDYGGSWEIERVLAVLAAWFVGAGLLARLAFRWDRSRG</sequence>
<dbReference type="InterPro" id="IPR013525">
    <property type="entry name" value="ABC2_TM"/>
</dbReference>
<feature type="transmembrane region" description="Helical" evidence="5">
    <location>
        <begin position="159"/>
        <end position="180"/>
    </location>
</feature>
<accession>A0A2A9HBU2</accession>
<comment type="caution">
    <text evidence="7">The sequence shown here is derived from an EMBL/GenBank/DDBJ whole genome shotgun (WGS) entry which is preliminary data.</text>
</comment>
<feature type="transmembrane region" description="Helical" evidence="5">
    <location>
        <begin position="122"/>
        <end position="147"/>
    </location>
</feature>
<dbReference type="GO" id="GO:0043190">
    <property type="term" value="C:ATP-binding cassette (ABC) transporter complex"/>
    <property type="evidence" value="ECO:0007669"/>
    <property type="project" value="InterPro"/>
</dbReference>
<keyword evidence="2 5" id="KW-0812">Transmembrane</keyword>
<evidence type="ECO:0000259" key="6">
    <source>
        <dbReference type="PROSITE" id="PS51012"/>
    </source>
</evidence>
<organism evidence="7 8">
    <name type="scientific">Tepidiforma thermophila (strain KCTC 52669 / CGMCC 1.13589 / G233)</name>
    <dbReference type="NCBI Taxonomy" id="2761530"/>
    <lineage>
        <taxon>Bacteria</taxon>
        <taxon>Bacillati</taxon>
        <taxon>Chloroflexota</taxon>
        <taxon>Tepidiformia</taxon>
        <taxon>Tepidiformales</taxon>
        <taxon>Tepidiformaceae</taxon>
        <taxon>Tepidiforma</taxon>
    </lineage>
</organism>